<dbReference type="InterPro" id="IPR029028">
    <property type="entry name" value="Alpha/beta_knot_MTases"/>
</dbReference>
<dbReference type="Gene3D" id="3.40.1280.10">
    <property type="match status" value="1"/>
</dbReference>
<evidence type="ECO:0000256" key="11">
    <source>
        <dbReference type="ARBA" id="ARBA00022694"/>
    </source>
</evidence>
<dbReference type="NCBIfam" id="TIGR00088">
    <property type="entry name" value="trmD"/>
    <property type="match status" value="1"/>
</dbReference>
<name>A0A1T4PY69_9FIRM</name>
<keyword evidence="8 15" id="KW-0489">Methyltransferase</keyword>
<dbReference type="GO" id="GO:0005829">
    <property type="term" value="C:cytosol"/>
    <property type="evidence" value="ECO:0007669"/>
    <property type="project" value="TreeGrafter"/>
</dbReference>
<dbReference type="EC" id="2.1.1.228" evidence="5 15"/>
<dbReference type="GO" id="GO:0052906">
    <property type="term" value="F:tRNA (guanine(37)-N1)-methyltransferase activity"/>
    <property type="evidence" value="ECO:0007669"/>
    <property type="project" value="UniProtKB-UniRule"/>
</dbReference>
<gene>
    <name evidence="15" type="primary">trmD</name>
    <name evidence="19" type="ORF">SAMN02745885_01455</name>
</gene>
<dbReference type="CDD" id="cd18080">
    <property type="entry name" value="TrmD-like"/>
    <property type="match status" value="1"/>
</dbReference>
<dbReference type="FunFam" id="1.10.1270.20:FF:000001">
    <property type="entry name" value="tRNA (guanine-N(1)-)-methyltransferase"/>
    <property type="match status" value="1"/>
</dbReference>
<dbReference type="InterPro" id="IPR023148">
    <property type="entry name" value="tRNA_m1G_MeTrfase_C_sf"/>
</dbReference>
<dbReference type="AlphaFoldDB" id="A0A1T4PY69"/>
<feature type="binding site" evidence="15 16">
    <location>
        <position position="114"/>
    </location>
    <ligand>
        <name>S-adenosyl-L-methionine</name>
        <dbReference type="ChEBI" id="CHEBI:59789"/>
    </ligand>
</feature>
<dbReference type="HAMAP" id="MF_00605">
    <property type="entry name" value="TrmD"/>
    <property type="match status" value="1"/>
</dbReference>
<evidence type="ECO:0000256" key="12">
    <source>
        <dbReference type="ARBA" id="ARBA00029736"/>
    </source>
</evidence>
<dbReference type="PANTHER" id="PTHR46417:SF1">
    <property type="entry name" value="TRNA (GUANINE-N(1)-)-METHYLTRANSFERASE"/>
    <property type="match status" value="1"/>
</dbReference>
<evidence type="ECO:0000256" key="6">
    <source>
        <dbReference type="ARBA" id="ARBA00014679"/>
    </source>
</evidence>
<evidence type="ECO:0000256" key="9">
    <source>
        <dbReference type="ARBA" id="ARBA00022679"/>
    </source>
</evidence>
<evidence type="ECO:0000256" key="17">
    <source>
        <dbReference type="RuleBase" id="RU003464"/>
    </source>
</evidence>
<evidence type="ECO:0000256" key="5">
    <source>
        <dbReference type="ARBA" id="ARBA00012807"/>
    </source>
</evidence>
<comment type="catalytic activity">
    <reaction evidence="14 15 17">
        <text>guanosine(37) in tRNA + S-adenosyl-L-methionine = N(1)-methylguanosine(37) in tRNA + S-adenosyl-L-homocysteine + H(+)</text>
        <dbReference type="Rhea" id="RHEA:36899"/>
        <dbReference type="Rhea" id="RHEA-COMP:10145"/>
        <dbReference type="Rhea" id="RHEA-COMP:10147"/>
        <dbReference type="ChEBI" id="CHEBI:15378"/>
        <dbReference type="ChEBI" id="CHEBI:57856"/>
        <dbReference type="ChEBI" id="CHEBI:59789"/>
        <dbReference type="ChEBI" id="CHEBI:73542"/>
        <dbReference type="ChEBI" id="CHEBI:74269"/>
        <dbReference type="EC" id="2.1.1.228"/>
    </reaction>
</comment>
<dbReference type="NCBIfam" id="NF000648">
    <property type="entry name" value="PRK00026.1"/>
    <property type="match status" value="1"/>
</dbReference>
<evidence type="ECO:0000256" key="2">
    <source>
        <dbReference type="ARBA" id="ARBA00004496"/>
    </source>
</evidence>
<dbReference type="InterPro" id="IPR029026">
    <property type="entry name" value="tRNA_m1G_MTases_N"/>
</dbReference>
<reference evidence="20" key="1">
    <citation type="submission" date="2017-02" db="EMBL/GenBank/DDBJ databases">
        <authorList>
            <person name="Varghese N."/>
            <person name="Submissions S."/>
        </authorList>
    </citation>
    <scope>NUCLEOTIDE SEQUENCE [LARGE SCALE GENOMIC DNA]</scope>
    <source>
        <strain evidence="20">DSM 16521</strain>
    </source>
</reference>
<dbReference type="FunFam" id="3.40.1280.10:FF:000001">
    <property type="entry name" value="tRNA (guanine-N(1)-)-methyltransferase"/>
    <property type="match status" value="1"/>
</dbReference>
<organism evidence="19 20">
    <name type="scientific">Carboxydocella sporoproducens DSM 16521</name>
    <dbReference type="NCBI Taxonomy" id="1121270"/>
    <lineage>
        <taxon>Bacteria</taxon>
        <taxon>Bacillati</taxon>
        <taxon>Bacillota</taxon>
        <taxon>Clostridia</taxon>
        <taxon>Eubacteriales</taxon>
        <taxon>Clostridiales Family XVI. Incertae Sedis</taxon>
        <taxon>Carboxydocella</taxon>
    </lineage>
</organism>
<comment type="subcellular location">
    <subcellularLocation>
        <location evidence="2 15 17">Cytoplasm</location>
    </subcellularLocation>
</comment>
<evidence type="ECO:0000256" key="1">
    <source>
        <dbReference type="ARBA" id="ARBA00002634"/>
    </source>
</evidence>
<dbReference type="OrthoDB" id="9807416at2"/>
<accession>A0A1T4PY69</accession>
<comment type="subunit">
    <text evidence="4 15 17">Homodimer.</text>
</comment>
<evidence type="ECO:0000256" key="14">
    <source>
        <dbReference type="ARBA" id="ARBA00047783"/>
    </source>
</evidence>
<dbReference type="PANTHER" id="PTHR46417">
    <property type="entry name" value="TRNA (GUANINE-N(1)-)-METHYLTRANSFERASE"/>
    <property type="match status" value="1"/>
</dbReference>
<evidence type="ECO:0000256" key="3">
    <source>
        <dbReference type="ARBA" id="ARBA00007630"/>
    </source>
</evidence>
<evidence type="ECO:0000256" key="4">
    <source>
        <dbReference type="ARBA" id="ARBA00011738"/>
    </source>
</evidence>
<feature type="domain" description="tRNA methyltransferase TRMD/TRM10-type" evidence="18">
    <location>
        <begin position="1"/>
        <end position="226"/>
    </location>
</feature>
<feature type="binding site" evidence="15 16">
    <location>
        <begin position="134"/>
        <end position="139"/>
    </location>
    <ligand>
        <name>S-adenosyl-L-methionine</name>
        <dbReference type="ChEBI" id="CHEBI:59789"/>
    </ligand>
</feature>
<keyword evidence="9 15" id="KW-0808">Transferase</keyword>
<comment type="function">
    <text evidence="1 15 17">Specifically methylates guanosine-37 in various tRNAs.</text>
</comment>
<evidence type="ECO:0000259" key="18">
    <source>
        <dbReference type="Pfam" id="PF01746"/>
    </source>
</evidence>
<dbReference type="SUPFAM" id="SSF75217">
    <property type="entry name" value="alpha/beta knot"/>
    <property type="match status" value="1"/>
</dbReference>
<dbReference type="Proteomes" id="UP000189933">
    <property type="component" value="Unassembled WGS sequence"/>
</dbReference>
<keyword evidence="20" id="KW-1185">Reference proteome</keyword>
<keyword evidence="10 15" id="KW-0949">S-adenosyl-L-methionine</keyword>
<dbReference type="InterPro" id="IPR002649">
    <property type="entry name" value="tRNA_m1G_MeTrfase_TrmD"/>
</dbReference>
<keyword evidence="7 15" id="KW-0963">Cytoplasm</keyword>
<evidence type="ECO:0000256" key="8">
    <source>
        <dbReference type="ARBA" id="ARBA00022603"/>
    </source>
</evidence>
<evidence type="ECO:0000256" key="16">
    <source>
        <dbReference type="PIRSR" id="PIRSR000386-1"/>
    </source>
</evidence>
<proteinExistence type="inferred from homology"/>
<dbReference type="PIRSF" id="PIRSF000386">
    <property type="entry name" value="tRNA_mtase"/>
    <property type="match status" value="1"/>
</dbReference>
<dbReference type="RefSeq" id="WP_078665523.1">
    <property type="nucleotide sequence ID" value="NZ_FUXM01000014.1"/>
</dbReference>
<dbReference type="EMBL" id="FUXM01000014">
    <property type="protein sequence ID" value="SJZ96267.1"/>
    <property type="molecule type" value="Genomic_DNA"/>
</dbReference>
<dbReference type="GO" id="GO:0002939">
    <property type="term" value="P:tRNA N1-guanine methylation"/>
    <property type="evidence" value="ECO:0007669"/>
    <property type="project" value="TreeGrafter"/>
</dbReference>
<sequence>MKFDILTLFPDMFWGPFAHSIIKRALEKGLLEINTINIRDFTTDKHRIVDDYPYGGGAGMVMKPEPIFRAVDFIAERDGRVPENIILLSPQGRKFSQNIARELALKEHLVFICGHYEGIDERVREGLVTDQISIGDFILTGGELAAMVIVDAVARLIPGVLGEEMSAADETFSQGLLEYPQYTRPREYRGLKVPDILLSGDHGKIARWRRQQALKRTLAWRPDLLEAVTLKEEDYKLMEEEITVDPRQIKD</sequence>
<protein>
    <recommendedName>
        <fullName evidence="6 15">tRNA (guanine-N(1)-)-methyltransferase</fullName>
        <ecNumber evidence="5 15">2.1.1.228</ecNumber>
    </recommendedName>
    <alternativeName>
        <fullName evidence="12 15">M1G-methyltransferase</fullName>
    </alternativeName>
    <alternativeName>
        <fullName evidence="13 15">tRNA [GM37] methyltransferase</fullName>
    </alternativeName>
</protein>
<evidence type="ECO:0000313" key="19">
    <source>
        <dbReference type="EMBL" id="SJZ96267.1"/>
    </source>
</evidence>
<keyword evidence="11 15" id="KW-0819">tRNA processing</keyword>
<evidence type="ECO:0000256" key="15">
    <source>
        <dbReference type="HAMAP-Rule" id="MF_00605"/>
    </source>
</evidence>
<comment type="similarity">
    <text evidence="3 15 17">Belongs to the RNA methyltransferase TrmD family.</text>
</comment>
<evidence type="ECO:0000256" key="13">
    <source>
        <dbReference type="ARBA" id="ARBA00033392"/>
    </source>
</evidence>
<dbReference type="Gene3D" id="1.10.1270.20">
    <property type="entry name" value="tRNA(m1g37)methyltransferase, domain 2"/>
    <property type="match status" value="1"/>
</dbReference>
<dbReference type="InterPro" id="IPR016009">
    <property type="entry name" value="tRNA_MeTrfase_TRMD/TRM10"/>
</dbReference>
<evidence type="ECO:0000256" key="7">
    <source>
        <dbReference type="ARBA" id="ARBA00022490"/>
    </source>
</evidence>
<dbReference type="Pfam" id="PF01746">
    <property type="entry name" value="tRNA_m1G_MT"/>
    <property type="match status" value="1"/>
</dbReference>
<evidence type="ECO:0000256" key="10">
    <source>
        <dbReference type="ARBA" id="ARBA00022691"/>
    </source>
</evidence>
<evidence type="ECO:0000313" key="20">
    <source>
        <dbReference type="Proteomes" id="UP000189933"/>
    </source>
</evidence>